<dbReference type="InterPro" id="IPR002470">
    <property type="entry name" value="Peptidase_S9A"/>
</dbReference>
<evidence type="ECO:0000313" key="9">
    <source>
        <dbReference type="Proteomes" id="UP000092498"/>
    </source>
</evidence>
<evidence type="ECO:0000313" key="8">
    <source>
        <dbReference type="EMBL" id="ANP47429.1"/>
    </source>
</evidence>
<keyword evidence="5" id="KW-0732">Signal</keyword>
<dbReference type="SUPFAM" id="SSF53474">
    <property type="entry name" value="alpha/beta-Hydrolases"/>
    <property type="match status" value="1"/>
</dbReference>
<keyword evidence="4" id="KW-0720">Serine protease</keyword>
<dbReference type="PANTHER" id="PTHR11757:SF19">
    <property type="entry name" value="PROLYL ENDOPEPTIDASE-LIKE"/>
    <property type="match status" value="1"/>
</dbReference>
<organism evidence="8 9">
    <name type="scientific">Candidatus Viadribacter manganicus</name>
    <dbReference type="NCBI Taxonomy" id="1759059"/>
    <lineage>
        <taxon>Bacteria</taxon>
        <taxon>Pseudomonadati</taxon>
        <taxon>Pseudomonadota</taxon>
        <taxon>Alphaproteobacteria</taxon>
        <taxon>Hyphomonadales</taxon>
        <taxon>Hyphomonadaceae</taxon>
        <taxon>Candidatus Viadribacter</taxon>
    </lineage>
</organism>
<dbReference type="Pfam" id="PF00326">
    <property type="entry name" value="Peptidase_S9"/>
    <property type="match status" value="1"/>
</dbReference>
<protein>
    <submittedName>
        <fullName evidence="8">Peptidase S9</fullName>
    </submittedName>
</protein>
<keyword evidence="3" id="KW-0378">Hydrolase</keyword>
<dbReference type="InterPro" id="IPR001375">
    <property type="entry name" value="Peptidase_S9_cat"/>
</dbReference>
<evidence type="ECO:0000256" key="4">
    <source>
        <dbReference type="ARBA" id="ARBA00022825"/>
    </source>
</evidence>
<evidence type="ECO:0000259" key="7">
    <source>
        <dbReference type="Pfam" id="PF02897"/>
    </source>
</evidence>
<dbReference type="InParanoid" id="A0A1B1ALH2"/>
<feature type="signal peptide" evidence="5">
    <location>
        <begin position="1"/>
        <end position="23"/>
    </location>
</feature>
<reference evidence="8 9" key="1">
    <citation type="submission" date="2015-11" db="EMBL/GenBank/DDBJ databases">
        <title>Whole-Genome Sequence of Candidatus Oderbacter manganicum from the National Park Lower Oder Valley, Germany.</title>
        <authorList>
            <person name="Braun B."/>
            <person name="Liere K."/>
            <person name="Szewzyk U."/>
        </authorList>
    </citation>
    <scope>NUCLEOTIDE SEQUENCE [LARGE SCALE GENOMIC DNA]</scope>
    <source>
        <strain evidence="8 9">OTSz_A_272</strain>
    </source>
</reference>
<dbReference type="KEGG" id="cbot:ATE48_16680"/>
<evidence type="ECO:0000256" key="5">
    <source>
        <dbReference type="SAM" id="SignalP"/>
    </source>
</evidence>
<sequence>MNRRELLQASAALPIAALLPACASTDATMPNTTTPLAPPIARIEPKIIEQLGRTRIDNYAWLKDDNWQEVMRDPSLLKADIRAYLDEENAYRESMMASTAALQERIYQEMRGRTKEDDSSVPSPDGPWEYYRRFETGAQHPKLVRRPRGREGPEQVLIDVDAQAQGKTFYKVIAAQHSPDHSLYAYAVDEQGSEIYTVYVKDLATGQTLASHIGDCTGDFCWSPDSQLIFWTFRDNNGRPAKIYRRPARGGQDTLVYDEPDDGFFLSVGPSESEEFILISAGNGSQSEYYTIAASDPTAQPALFSRREPDMLYTPTHWDGRWYIVTNADGAVDFKIMTAEPGRTGRPQWREFMAHEAGRYILGLHATKDYLIRSERVNALPRIVVRHRSGAEHDISLLEQAYNIEVAGGYEFDTATLRYIYESPTTPLKWFDYDMGAKTQVLRKTQEIPSGHNPDDYLTGRFFATSSDGKRIPITVLYKRGTQLNGTAPLYLYGYGSYGISMDADFSIRRFSLVDRGWIYAIAHVRGGSEMGFGWFQDGRRFNKRNTFSDFVTVAEELIGAGYGRPGNIVCEGRSAGGLLMGAINNMRPDLWAGVIGGVPFIDVINTMSDTSLPLTPPEWPEWGNPLEDPAAYDYMASYCPYTNVTQKAYPAVLSTGGLTDPRVTYWEPAKWVAKLRPHTTSGKPILLKMNMGAGHAGSAGRFEYLRELAHDYAFAIKAIGAEEAGGPF</sequence>
<evidence type="ECO:0000256" key="2">
    <source>
        <dbReference type="ARBA" id="ARBA00022670"/>
    </source>
</evidence>
<dbReference type="GO" id="GO:0004252">
    <property type="term" value="F:serine-type endopeptidase activity"/>
    <property type="evidence" value="ECO:0007669"/>
    <property type="project" value="InterPro"/>
</dbReference>
<comment type="similarity">
    <text evidence="1">Belongs to the peptidase S9A family.</text>
</comment>
<dbReference type="Pfam" id="PF02897">
    <property type="entry name" value="Peptidase_S9_N"/>
    <property type="match status" value="1"/>
</dbReference>
<accession>A0A1B1ALH2</accession>
<dbReference type="InterPro" id="IPR029058">
    <property type="entry name" value="AB_hydrolase_fold"/>
</dbReference>
<evidence type="ECO:0000259" key="6">
    <source>
        <dbReference type="Pfam" id="PF00326"/>
    </source>
</evidence>
<dbReference type="SUPFAM" id="SSF50993">
    <property type="entry name" value="Peptidase/esterase 'gauge' domain"/>
    <property type="match status" value="1"/>
</dbReference>
<dbReference type="STRING" id="1759059.ATE48_16680"/>
<feature type="chain" id="PRO_5008518981" evidence="5">
    <location>
        <begin position="24"/>
        <end position="729"/>
    </location>
</feature>
<name>A0A1B1ALH2_9PROT</name>
<dbReference type="GO" id="GO:0006508">
    <property type="term" value="P:proteolysis"/>
    <property type="evidence" value="ECO:0007669"/>
    <property type="project" value="UniProtKB-KW"/>
</dbReference>
<dbReference type="InterPro" id="IPR051543">
    <property type="entry name" value="Serine_Peptidase_S9A"/>
</dbReference>
<dbReference type="PRINTS" id="PR00862">
    <property type="entry name" value="PROLIGOPTASE"/>
</dbReference>
<dbReference type="EMBL" id="CP013244">
    <property type="protein sequence ID" value="ANP47429.1"/>
    <property type="molecule type" value="Genomic_DNA"/>
</dbReference>
<evidence type="ECO:0000256" key="3">
    <source>
        <dbReference type="ARBA" id="ARBA00022801"/>
    </source>
</evidence>
<dbReference type="FunCoup" id="A0A1B1ALH2">
    <property type="interactions" value="441"/>
</dbReference>
<dbReference type="InterPro" id="IPR023302">
    <property type="entry name" value="Pept_S9A_N"/>
</dbReference>
<keyword evidence="2" id="KW-0645">Protease</keyword>
<gene>
    <name evidence="8" type="ORF">ATE48_16680</name>
</gene>
<keyword evidence="9" id="KW-1185">Reference proteome</keyword>
<dbReference type="Proteomes" id="UP000092498">
    <property type="component" value="Chromosome"/>
</dbReference>
<dbReference type="Gene3D" id="3.40.50.1820">
    <property type="entry name" value="alpha/beta hydrolase"/>
    <property type="match status" value="1"/>
</dbReference>
<dbReference type="Gene3D" id="2.130.10.120">
    <property type="entry name" value="Prolyl oligopeptidase, N-terminal domain"/>
    <property type="match status" value="1"/>
</dbReference>
<dbReference type="OrthoDB" id="9801421at2"/>
<evidence type="ECO:0000256" key="1">
    <source>
        <dbReference type="ARBA" id="ARBA00005228"/>
    </source>
</evidence>
<feature type="domain" description="Peptidase S9 prolyl oligopeptidase catalytic" evidence="6">
    <location>
        <begin position="506"/>
        <end position="721"/>
    </location>
</feature>
<dbReference type="PANTHER" id="PTHR11757">
    <property type="entry name" value="PROTEASE FAMILY S9A OLIGOPEPTIDASE"/>
    <property type="match status" value="1"/>
</dbReference>
<dbReference type="AlphaFoldDB" id="A0A1B1ALH2"/>
<dbReference type="RefSeq" id="WP_066773539.1">
    <property type="nucleotide sequence ID" value="NZ_CP013244.1"/>
</dbReference>
<proteinExistence type="inferred from homology"/>
<feature type="domain" description="Peptidase S9A N-terminal" evidence="7">
    <location>
        <begin position="38"/>
        <end position="443"/>
    </location>
</feature>